<evidence type="ECO:0000313" key="2">
    <source>
        <dbReference type="EMBL" id="KGJ52736.1"/>
    </source>
</evidence>
<comment type="caution">
    <text evidence="2">The sequence shown here is derived from an EMBL/GenBank/DDBJ whole genome shotgun (WGS) entry which is preliminary data.</text>
</comment>
<dbReference type="InterPro" id="IPR001375">
    <property type="entry name" value="Peptidase_S9_cat"/>
</dbReference>
<dbReference type="InterPro" id="IPR052920">
    <property type="entry name" value="DNA-binding_regulatory"/>
</dbReference>
<dbReference type="AlphaFoldDB" id="A0A099I550"/>
<feature type="domain" description="Peptidase S9 prolyl oligopeptidase catalytic" evidence="1">
    <location>
        <begin position="125"/>
        <end position="322"/>
    </location>
</feature>
<dbReference type="InterPro" id="IPR029058">
    <property type="entry name" value="AB_hydrolase_fold"/>
</dbReference>
<accession>A0A099I550</accession>
<proteinExistence type="predicted"/>
<sequence>MSKKSKIITGLGAASTLAAATDFFLCRTLFDQTLNRKKLKKGKQLSLADADLNDEQKTRRHKELLLCKKWIQNVAVDKVSVESEDGLQLVGMIYPSQDHTSHRWAIVLHDYACTKEDMRTVARAFHEQGYHVLTPDARAHGESEGSLISLGWNERKDLLRWIDAVLEMDSQAEIVLYGISMGADTILFCPQEKLPAAVRCIIEDGGYTSVYDILSWQMTHYYKMPPFPILDSMGVLVKQKMNFGIRKASALPKMEKAVLPTLFLHGEKDVHVPCDMAFRLYDACQSAKDLYIVENSGHRANMYEQPKAYYQKIFHFLDEHMK</sequence>
<gene>
    <name evidence="2" type="ORF">CIAN88_12945</name>
</gene>
<protein>
    <submittedName>
        <fullName evidence="2">Alpha/beta hydrolase</fullName>
    </submittedName>
</protein>
<organism evidence="2 3">
    <name type="scientific">Clostridium innocuum</name>
    <dbReference type="NCBI Taxonomy" id="1522"/>
    <lineage>
        <taxon>Bacteria</taxon>
        <taxon>Bacillati</taxon>
        <taxon>Bacillota</taxon>
        <taxon>Clostridia</taxon>
        <taxon>Eubacteriales</taxon>
        <taxon>Clostridiaceae</taxon>
        <taxon>Clostridium</taxon>
    </lineage>
</organism>
<name>A0A099I550_CLOIN</name>
<evidence type="ECO:0000259" key="1">
    <source>
        <dbReference type="Pfam" id="PF00326"/>
    </source>
</evidence>
<evidence type="ECO:0000313" key="3">
    <source>
        <dbReference type="Proteomes" id="UP000030008"/>
    </source>
</evidence>
<dbReference type="RefSeq" id="WP_044905820.1">
    <property type="nucleotide sequence ID" value="NZ_JQIF01000054.1"/>
</dbReference>
<dbReference type="PANTHER" id="PTHR43358:SF4">
    <property type="entry name" value="ALPHA_BETA HYDROLASE FOLD-1 DOMAIN-CONTAINING PROTEIN"/>
    <property type="match status" value="1"/>
</dbReference>
<dbReference type="GO" id="GO:0006508">
    <property type="term" value="P:proteolysis"/>
    <property type="evidence" value="ECO:0007669"/>
    <property type="project" value="InterPro"/>
</dbReference>
<dbReference type="Pfam" id="PF00326">
    <property type="entry name" value="Peptidase_S9"/>
    <property type="match status" value="1"/>
</dbReference>
<dbReference type="PANTHER" id="PTHR43358">
    <property type="entry name" value="ALPHA/BETA-HYDROLASE"/>
    <property type="match status" value="1"/>
</dbReference>
<dbReference type="SUPFAM" id="SSF53474">
    <property type="entry name" value="alpha/beta-Hydrolases"/>
    <property type="match status" value="1"/>
</dbReference>
<dbReference type="Proteomes" id="UP000030008">
    <property type="component" value="Unassembled WGS sequence"/>
</dbReference>
<dbReference type="GO" id="GO:0008236">
    <property type="term" value="F:serine-type peptidase activity"/>
    <property type="evidence" value="ECO:0007669"/>
    <property type="project" value="InterPro"/>
</dbReference>
<dbReference type="Gene3D" id="3.40.50.1820">
    <property type="entry name" value="alpha/beta hydrolase"/>
    <property type="match status" value="1"/>
</dbReference>
<keyword evidence="2" id="KW-0378">Hydrolase</keyword>
<dbReference type="EMBL" id="JQIF01000054">
    <property type="protein sequence ID" value="KGJ52736.1"/>
    <property type="molecule type" value="Genomic_DNA"/>
</dbReference>
<reference evidence="2 3" key="1">
    <citation type="submission" date="2014-08" db="EMBL/GenBank/DDBJ databases">
        <title>Clostridium innocuum, an unnegligible vancomycin-resistant pathogen causing extra-intestinal infections.</title>
        <authorList>
            <person name="Feng Y."/>
            <person name="Chiu C.-H."/>
        </authorList>
    </citation>
    <scope>NUCLEOTIDE SEQUENCE [LARGE SCALE GENOMIC DNA]</scope>
    <source>
        <strain evidence="2 3">AN88</strain>
    </source>
</reference>